<dbReference type="Proteomes" id="UP000004810">
    <property type="component" value="Unassembled WGS sequence"/>
</dbReference>
<dbReference type="EMBL" id="UYWW01012171">
    <property type="protein sequence ID" value="VDM19243.1"/>
    <property type="molecule type" value="Genomic_DNA"/>
</dbReference>
<reference evidence="2 4" key="3">
    <citation type="submission" date="2018-11" db="EMBL/GenBank/DDBJ databases">
        <authorList>
            <consortium name="Pathogen Informatics"/>
        </authorList>
    </citation>
    <scope>NUCLEOTIDE SEQUENCE [LARGE SCALE GENOMIC DNA]</scope>
</reference>
<dbReference type="EMBL" id="ADBV01008000">
    <property type="protein sequence ID" value="EJW77264.1"/>
    <property type="molecule type" value="Genomic_DNA"/>
</dbReference>
<keyword evidence="4" id="KW-1185">Reference proteome</keyword>
<dbReference type="AlphaFoldDB" id="J9EPP7"/>
<proteinExistence type="predicted"/>
<reference evidence="3" key="1">
    <citation type="submission" date="2012-08" db="EMBL/GenBank/DDBJ databases">
        <title>The Genome Sequence of Wuchereria bancrofti.</title>
        <authorList>
            <person name="Nutman T.B."/>
            <person name="Fink D.L."/>
            <person name="Russ C."/>
            <person name="Young S."/>
            <person name="Zeng Q."/>
            <person name="Koehrsen M."/>
            <person name="Alvarado L."/>
            <person name="Berlin A."/>
            <person name="Chapman S.B."/>
            <person name="Chen Z."/>
            <person name="Freedman E."/>
            <person name="Gellesch M."/>
            <person name="Goldberg J."/>
            <person name="Griggs A."/>
            <person name="Gujja S."/>
            <person name="Heilman E.R."/>
            <person name="Heiman D."/>
            <person name="Hepburn T."/>
            <person name="Howarth C."/>
            <person name="Jen D."/>
            <person name="Larson L."/>
            <person name="Lewis B."/>
            <person name="Mehta T."/>
            <person name="Park D."/>
            <person name="Pearson M."/>
            <person name="Roberts A."/>
            <person name="Saif S."/>
            <person name="Shea T."/>
            <person name="Shenoy N."/>
            <person name="Sisk P."/>
            <person name="Stolte C."/>
            <person name="Sykes S."/>
            <person name="Walk T."/>
            <person name="White J."/>
            <person name="Yandava C."/>
            <person name="Haas B."/>
            <person name="Henn M.R."/>
            <person name="Nusbaum C."/>
            <person name="Birren B."/>
        </authorList>
    </citation>
    <scope>NUCLEOTIDE SEQUENCE [LARGE SCALE GENOMIC DNA]</scope>
    <source>
        <strain evidence="3">NA</strain>
    </source>
</reference>
<protein>
    <submittedName>
        <fullName evidence="1">Uncharacterized protein</fullName>
    </submittedName>
</protein>
<gene>
    <name evidence="2" type="ORF">WBA_LOCUS10420</name>
    <name evidence="1" type="ORF">WUBG_11826</name>
</gene>
<accession>J9EPP7</accession>
<sequence>MIPMEIKPPSRSCHYGPMIFPKMSTYCDEERNGFEFVRWNYMNRKDAAKIKRYESGEQGEGYQRFSEARVESMSQQRKRRVQCSDLLARSKSRRADCPYYLNVA</sequence>
<evidence type="ECO:0000313" key="2">
    <source>
        <dbReference type="EMBL" id="VDM19243.1"/>
    </source>
</evidence>
<evidence type="ECO:0000313" key="3">
    <source>
        <dbReference type="Proteomes" id="UP000004810"/>
    </source>
</evidence>
<evidence type="ECO:0000313" key="4">
    <source>
        <dbReference type="Proteomes" id="UP000270924"/>
    </source>
</evidence>
<dbReference type="Proteomes" id="UP000270924">
    <property type="component" value="Unassembled WGS sequence"/>
</dbReference>
<reference evidence="1" key="2">
    <citation type="submission" date="2012-08" db="EMBL/GenBank/DDBJ databases">
        <title>The Genome Sequence of Wuchereria bancrofti.</title>
        <authorList>
            <consortium name="The Broad Institute Genome Sequencing Platform"/>
            <consortium name="Broad Institute Genome Sequencing Center for Infectious Disease"/>
            <person name="Nutman T.B."/>
            <person name="Fink D.L."/>
            <person name="Russ C."/>
            <person name="Young S."/>
            <person name="Zeng Q."/>
            <person name="Koehrsen M."/>
            <person name="Alvarado L."/>
            <person name="Berlin A."/>
            <person name="Borenstein D."/>
            <person name="Chapman S.B."/>
            <person name="Chen Z."/>
            <person name="Engels R."/>
            <person name="Freedman E."/>
            <person name="Gellesch M."/>
            <person name="Goldberg J."/>
            <person name="Griggs A."/>
            <person name="Gujja S."/>
            <person name="Heilman E.R."/>
            <person name="Heiman D."/>
            <person name="Hepburn T."/>
            <person name="Howarth C."/>
            <person name="Jen D."/>
            <person name="Larson L."/>
            <person name="Lewis B."/>
            <person name="Mehta T."/>
            <person name="Park D."/>
            <person name="Pearson M."/>
            <person name="Richards J."/>
            <person name="Roberts A."/>
            <person name="Saif S."/>
            <person name="Shea T."/>
            <person name="Shenoy N."/>
            <person name="Sisk P."/>
            <person name="Stolte C."/>
            <person name="Sykes S."/>
            <person name="Walk T."/>
            <person name="White J."/>
            <person name="Yandava C."/>
            <person name="Haas B."/>
            <person name="Henn M.R."/>
            <person name="Nusbaum C."/>
            <person name="Birren B."/>
        </authorList>
    </citation>
    <scope>NUCLEOTIDE SEQUENCE</scope>
</reference>
<organism evidence="1 3">
    <name type="scientific">Wuchereria bancrofti</name>
    <dbReference type="NCBI Taxonomy" id="6293"/>
    <lineage>
        <taxon>Eukaryota</taxon>
        <taxon>Metazoa</taxon>
        <taxon>Ecdysozoa</taxon>
        <taxon>Nematoda</taxon>
        <taxon>Chromadorea</taxon>
        <taxon>Rhabditida</taxon>
        <taxon>Spirurina</taxon>
        <taxon>Spiruromorpha</taxon>
        <taxon>Filarioidea</taxon>
        <taxon>Onchocercidae</taxon>
        <taxon>Wuchereria</taxon>
    </lineage>
</organism>
<evidence type="ECO:0000313" key="1">
    <source>
        <dbReference type="EMBL" id="EJW77264.1"/>
    </source>
</evidence>
<name>J9EPP7_WUCBA</name>